<evidence type="ECO:0000313" key="2">
    <source>
        <dbReference type="EMBL" id="RIB26836.1"/>
    </source>
</evidence>
<accession>A0A397W682</accession>
<keyword evidence="1" id="KW-0472">Membrane</keyword>
<dbReference type="Proteomes" id="UP000266673">
    <property type="component" value="Unassembled WGS sequence"/>
</dbReference>
<keyword evidence="3" id="KW-1185">Reference proteome</keyword>
<evidence type="ECO:0000256" key="1">
    <source>
        <dbReference type="SAM" id="Phobius"/>
    </source>
</evidence>
<gene>
    <name evidence="2" type="ORF">C2G38_2063731</name>
</gene>
<feature type="transmembrane region" description="Helical" evidence="1">
    <location>
        <begin position="15"/>
        <end position="34"/>
    </location>
</feature>
<dbReference type="EMBL" id="QKWP01000120">
    <property type="protein sequence ID" value="RIB26836.1"/>
    <property type="molecule type" value="Genomic_DNA"/>
</dbReference>
<protein>
    <submittedName>
        <fullName evidence="2">Uncharacterized protein</fullName>
    </submittedName>
</protein>
<reference evidence="2 3" key="1">
    <citation type="submission" date="2018-06" db="EMBL/GenBank/DDBJ databases">
        <title>Comparative genomics reveals the genomic features of Rhizophagus irregularis, R. cerebriforme, R. diaphanum and Gigaspora rosea, and their symbiotic lifestyle signature.</title>
        <authorList>
            <person name="Morin E."/>
            <person name="San Clemente H."/>
            <person name="Chen E.C.H."/>
            <person name="De La Providencia I."/>
            <person name="Hainaut M."/>
            <person name="Kuo A."/>
            <person name="Kohler A."/>
            <person name="Murat C."/>
            <person name="Tang N."/>
            <person name="Roy S."/>
            <person name="Loubradou J."/>
            <person name="Henrissat B."/>
            <person name="Grigoriev I.V."/>
            <person name="Corradi N."/>
            <person name="Roux C."/>
            <person name="Martin F.M."/>
        </authorList>
    </citation>
    <scope>NUCLEOTIDE SEQUENCE [LARGE SCALE GENOMIC DNA]</scope>
    <source>
        <strain evidence="2 3">DAOM 194757</strain>
    </source>
</reference>
<sequence>MLFDFTMYGQLFNSIKILINSLENLLFLCIIICYSKQHPSIIVWSIGLLCLVMVILEFIIDTQLREM</sequence>
<keyword evidence="1" id="KW-1133">Transmembrane helix</keyword>
<organism evidence="2 3">
    <name type="scientific">Gigaspora rosea</name>
    <dbReference type="NCBI Taxonomy" id="44941"/>
    <lineage>
        <taxon>Eukaryota</taxon>
        <taxon>Fungi</taxon>
        <taxon>Fungi incertae sedis</taxon>
        <taxon>Mucoromycota</taxon>
        <taxon>Glomeromycotina</taxon>
        <taxon>Glomeromycetes</taxon>
        <taxon>Diversisporales</taxon>
        <taxon>Gigasporaceae</taxon>
        <taxon>Gigaspora</taxon>
    </lineage>
</organism>
<comment type="caution">
    <text evidence="2">The sequence shown here is derived from an EMBL/GenBank/DDBJ whole genome shotgun (WGS) entry which is preliminary data.</text>
</comment>
<proteinExistence type="predicted"/>
<evidence type="ECO:0000313" key="3">
    <source>
        <dbReference type="Proteomes" id="UP000266673"/>
    </source>
</evidence>
<name>A0A397W682_9GLOM</name>
<keyword evidence="1" id="KW-0812">Transmembrane</keyword>
<dbReference type="AlphaFoldDB" id="A0A397W682"/>
<feature type="transmembrane region" description="Helical" evidence="1">
    <location>
        <begin position="41"/>
        <end position="60"/>
    </location>
</feature>